<accession>A0A081RV32</accession>
<dbReference type="PATRIC" id="fig|1393735.3.peg.2856"/>
<dbReference type="InterPro" id="IPR046135">
    <property type="entry name" value="DUF6137"/>
</dbReference>
<dbReference type="EMBL" id="JGVH01000047">
    <property type="protein sequence ID" value="KER02535.1"/>
    <property type="molecule type" value="Genomic_DNA"/>
</dbReference>
<dbReference type="Proteomes" id="UP000028002">
    <property type="component" value="Unassembled WGS sequence"/>
</dbReference>
<dbReference type="InterPro" id="IPR013815">
    <property type="entry name" value="ATP_grasp_subdomain_1"/>
</dbReference>
<organism evidence="1 2">
    <name type="scientific">Photorhabdus temperata subsp. temperata Meg1</name>
    <dbReference type="NCBI Taxonomy" id="1393735"/>
    <lineage>
        <taxon>Bacteria</taxon>
        <taxon>Pseudomonadati</taxon>
        <taxon>Pseudomonadota</taxon>
        <taxon>Gammaproteobacteria</taxon>
        <taxon>Enterobacterales</taxon>
        <taxon>Morganellaceae</taxon>
        <taxon>Photorhabdus</taxon>
    </lineage>
</organism>
<dbReference type="Pfam" id="PF19634">
    <property type="entry name" value="DUF6137"/>
    <property type="match status" value="1"/>
</dbReference>
<comment type="caution">
    <text evidence="1">The sequence shown here is derived from an EMBL/GenBank/DDBJ whole genome shotgun (WGS) entry which is preliminary data.</text>
</comment>
<name>A0A081RV32_PHOTE</name>
<evidence type="ECO:0000313" key="2">
    <source>
        <dbReference type="Proteomes" id="UP000028002"/>
    </source>
</evidence>
<reference evidence="1 2" key="1">
    <citation type="submission" date="2014-03" db="EMBL/GenBank/DDBJ databases">
        <title>Draft Genome of Photorhabdus temperata Meg1.</title>
        <authorList>
            <person name="Hurst S.G.IV."/>
            <person name="Morris K."/>
            <person name="Thomas K."/>
            <person name="Tisa L.S."/>
        </authorList>
    </citation>
    <scope>NUCLEOTIDE SEQUENCE [LARGE SCALE GENOMIC DNA]</scope>
    <source>
        <strain evidence="1 2">Meg1</strain>
    </source>
</reference>
<sequence>MTAKFERLHQLAQHVDFSALIPPLVALPANEALVITAVSPQADAALLCTIYSKYITEQHDWVKQVVEVCGPPPWIVRSAGLEDGDTFVNAGGYASVICPRTADFADTVAAVTFSGFEPQAIAQQRLINPDYQPQPIACFVQQLIEGIPSLVEPLQAPYLTADVCHDLYKIIMQLHQHFSEVALDTEWVLETDHGLVSATGLTLAASDGVRGELAFGFGFASAQLPGSRVNSVAYHWPTLVAPLWYGPQLRQVNVNKLWLVQVRPAPGYTLERRVQRLTAEVRTELARCMRAVPVTALLHPTAPSLGSFLSASTLDDAWSRYLHLPPSVQTALTAVFVEYGVASEHAGIMFRQQNLPVFLTQLTDLPAVPWVVIDGMGELAYFSAQKPLIVLKTETAESVNLPALVQRVFDDSESLPIAELTSQRITDLLQNALTGLPVLTEEAYTTLKQRSIFPTDTWLQKGNVVRSPSLTGWLLAQAGERAMEFLPFDWSATDVTADYLCVLTAKSSPQSALPCLCKAIPTLADRVIQLNDLRLLMQLIKTEAWIEKSPSIRLVPWVDAAITTPYSDAHLLLECILHVLADTEMLPIYEDADRLTIVHALVSAAESGLSPAFLLEIIHHSQLAPTALASLVCAPKAFAAYLAFLAPLKRFKVAAALAGASEAADLLQATASLMKALHDANLPTLKGLCRIDLVDTYDQVLKAVLTDVVDRRDPIAYQRYLDLLSGWLAFAQLSTLSATEKAALRSFLRWIERARYQSIPDNFFLELKEDIAECLGDDFLRWQVLIPIAGNMDPEQLPLENAHQLHNLLHQWMLARFRTGSGSELPAPLRKLINIADGFGDARSCLLRLTRNILEISLPFVVHKASFLFNEKELIVEFAELPNALEEGIGRLHVFEALALRIVEWEPIWRVSLNRVCQLGTWTLFLRMQRTDGAGWQAKDLHQLVLWLRVLFDTAYDFSYVPNDDVSHVYEMVGHPPWRELFRAYATYRAAVDFSTQRITVYSLPFATTLAALCLNRSVRDEVTGACIAGFESAWKAFHCIVEKLERAETDQNQWGILHTTAGQLGLLLSAMWPEQTLTRMIQAPLSPVAAERIGVSLLHRRGLTATLQQLITVPENAALRDLVLHHVPEIAVNVNSASTIADEVTGWKSKFKRCKEYLLAHHANLLSDSQCQQCVKQLGLVPYGITEEIETSIQRALVHTAAEVKGRFKLAEVDPIAIIRAIGTEAGASALQCKSGSLSCGKILGETKSISMNYIRQLIIKVACDTTGDNAEELIERGRLEIPPRDAIEFVVRLEALFDCTLGWLRYEPLSIEINEFSAVVNNALNARVYTVSTLFLPKNR</sequence>
<gene>
    <name evidence="1" type="ORF">MEG1DRAFT_02799</name>
</gene>
<proteinExistence type="predicted"/>
<dbReference type="Gene3D" id="3.30.1490.20">
    <property type="entry name" value="ATP-grasp fold, A domain"/>
    <property type="match status" value="1"/>
</dbReference>
<dbReference type="GO" id="GO:0003824">
    <property type="term" value="F:catalytic activity"/>
    <property type="evidence" value="ECO:0007669"/>
    <property type="project" value="UniProtKB-ARBA"/>
</dbReference>
<protein>
    <submittedName>
        <fullName evidence="1">Signal transduction protein</fullName>
    </submittedName>
</protein>
<dbReference type="RefSeq" id="WP_036839895.1">
    <property type="nucleotide sequence ID" value="NZ_CAWLUD010000047.1"/>
</dbReference>
<dbReference type="GO" id="GO:0005524">
    <property type="term" value="F:ATP binding"/>
    <property type="evidence" value="ECO:0007669"/>
    <property type="project" value="InterPro"/>
</dbReference>
<evidence type="ECO:0000313" key="1">
    <source>
        <dbReference type="EMBL" id="KER02535.1"/>
    </source>
</evidence>